<dbReference type="PANTHER" id="PTHR42904">
    <property type="entry name" value="NUDIX HYDROLASE, NUDC SUBFAMILY"/>
    <property type="match status" value="1"/>
</dbReference>
<keyword evidence="7" id="KW-0460">Magnesium</keyword>
<evidence type="ECO:0000259" key="11">
    <source>
        <dbReference type="PROSITE" id="PS51462"/>
    </source>
</evidence>
<comment type="similarity">
    <text evidence="3">Belongs to the Nudix hydrolase family. NudC subfamily.</text>
</comment>
<organism evidence="12 13">
    <name type="scientific">Nostocoides vanveenii</name>
    <dbReference type="NCBI Taxonomy" id="330835"/>
    <lineage>
        <taxon>Bacteria</taxon>
        <taxon>Bacillati</taxon>
        <taxon>Actinomycetota</taxon>
        <taxon>Actinomycetes</taxon>
        <taxon>Micrococcales</taxon>
        <taxon>Intrasporangiaceae</taxon>
        <taxon>Nostocoides</taxon>
    </lineage>
</organism>
<evidence type="ECO:0000256" key="2">
    <source>
        <dbReference type="ARBA" id="ARBA00001947"/>
    </source>
</evidence>
<feature type="region of interest" description="Disordered" evidence="10">
    <location>
        <begin position="74"/>
        <end position="102"/>
    </location>
</feature>
<protein>
    <recommendedName>
        <fullName evidence="4">NAD(+) diphosphatase</fullName>
        <ecNumber evidence="4">3.6.1.22</ecNumber>
    </recommendedName>
</protein>
<comment type="catalytic activity">
    <reaction evidence="9">
        <text>a 5'-end NAD(+)-phospho-ribonucleoside in mRNA + H2O = a 5'-end phospho-adenosine-phospho-ribonucleoside in mRNA + beta-nicotinamide D-ribonucleotide + 2 H(+)</text>
        <dbReference type="Rhea" id="RHEA:60876"/>
        <dbReference type="Rhea" id="RHEA-COMP:15698"/>
        <dbReference type="Rhea" id="RHEA-COMP:15719"/>
        <dbReference type="ChEBI" id="CHEBI:14649"/>
        <dbReference type="ChEBI" id="CHEBI:15377"/>
        <dbReference type="ChEBI" id="CHEBI:15378"/>
        <dbReference type="ChEBI" id="CHEBI:144029"/>
        <dbReference type="ChEBI" id="CHEBI:144051"/>
    </reaction>
    <physiologicalReaction direction="left-to-right" evidence="9">
        <dbReference type="Rhea" id="RHEA:60877"/>
    </physiologicalReaction>
</comment>
<dbReference type="Pfam" id="PF00293">
    <property type="entry name" value="NUDIX"/>
    <property type="match status" value="1"/>
</dbReference>
<dbReference type="CDD" id="cd03429">
    <property type="entry name" value="NUDIX_NADH_pyrophosphatase_Nudt13"/>
    <property type="match status" value="1"/>
</dbReference>
<dbReference type="InterPro" id="IPR015376">
    <property type="entry name" value="Znr_NADH_PPase"/>
</dbReference>
<evidence type="ECO:0000256" key="9">
    <source>
        <dbReference type="ARBA" id="ARBA00023679"/>
    </source>
</evidence>
<evidence type="ECO:0000256" key="8">
    <source>
        <dbReference type="ARBA" id="ARBA00023027"/>
    </source>
</evidence>
<dbReference type="PROSITE" id="PS00893">
    <property type="entry name" value="NUDIX_BOX"/>
    <property type="match status" value="1"/>
</dbReference>
<reference evidence="12 13" key="1">
    <citation type="journal article" date="2019" name="Int. J. Syst. Evol. Microbiol.">
        <title>The Global Catalogue of Microorganisms (GCM) 10K type strain sequencing project: providing services to taxonomists for standard genome sequencing and annotation.</title>
        <authorList>
            <consortium name="The Broad Institute Genomics Platform"/>
            <consortium name="The Broad Institute Genome Sequencing Center for Infectious Disease"/>
            <person name="Wu L."/>
            <person name="Ma J."/>
        </authorList>
    </citation>
    <scope>NUCLEOTIDE SEQUENCE [LARGE SCALE GENOMIC DNA]</scope>
    <source>
        <strain evidence="12 13">JCM 15591</strain>
    </source>
</reference>
<keyword evidence="13" id="KW-1185">Reference proteome</keyword>
<dbReference type="Proteomes" id="UP001501475">
    <property type="component" value="Unassembled WGS sequence"/>
</dbReference>
<evidence type="ECO:0000256" key="7">
    <source>
        <dbReference type="ARBA" id="ARBA00022842"/>
    </source>
</evidence>
<evidence type="ECO:0000256" key="3">
    <source>
        <dbReference type="ARBA" id="ARBA00009595"/>
    </source>
</evidence>
<proteinExistence type="inferred from homology"/>
<comment type="cofactor">
    <cofactor evidence="1">
        <name>Mg(2+)</name>
        <dbReference type="ChEBI" id="CHEBI:18420"/>
    </cofactor>
</comment>
<dbReference type="InterPro" id="IPR015797">
    <property type="entry name" value="NUDIX_hydrolase-like_dom_sf"/>
</dbReference>
<dbReference type="InterPro" id="IPR049734">
    <property type="entry name" value="NudC-like_C"/>
</dbReference>
<evidence type="ECO:0000256" key="5">
    <source>
        <dbReference type="ARBA" id="ARBA00022723"/>
    </source>
</evidence>
<keyword evidence="8" id="KW-0520">NAD</keyword>
<dbReference type="Gene3D" id="3.90.79.20">
    <property type="match status" value="1"/>
</dbReference>
<dbReference type="NCBIfam" id="NF001299">
    <property type="entry name" value="PRK00241.1"/>
    <property type="match status" value="1"/>
</dbReference>
<sequence length="333" mass="35331">MPDAPDPLRTIPLAHGGLDRQAERRRDPDLIARLLADPTTRVLPVAAGAAPLAPAESLFAGPALSAPAESLFAGLAPSEPGPTADASERGHASPPALGWRAPEAGDTAYGQVFLGVADGAARVALLLPRDKAGAGWVGLRECGADLDPADAEALTTATALGNWHATHRHCPRCGAPTEPANSGWTRRCPQDGSEHFPRTDPAIIVAVTDPEDRLLLARNPAWPEGRLSVLAGFVEPGESLAMTVAREVFEEVGVRVRDVIYLGDQPWPFPASLMLGFEARTDDPTLVLDPTEIAEAAWFTRADYRRTVDEGAWGGGTSVSISRRLIQHWLARG</sequence>
<keyword evidence="6" id="KW-0378">Hydrolase</keyword>
<dbReference type="RefSeq" id="WP_344065855.1">
    <property type="nucleotide sequence ID" value="NZ_BAAAPN010000047.1"/>
</dbReference>
<dbReference type="Pfam" id="PF09296">
    <property type="entry name" value="NUDIX-like"/>
    <property type="match status" value="1"/>
</dbReference>
<name>A0ABN2KQV3_9MICO</name>
<dbReference type="PANTHER" id="PTHR42904:SF6">
    <property type="entry name" value="NAD-CAPPED RNA HYDROLASE NUDT12"/>
    <property type="match status" value="1"/>
</dbReference>
<evidence type="ECO:0000256" key="1">
    <source>
        <dbReference type="ARBA" id="ARBA00001946"/>
    </source>
</evidence>
<evidence type="ECO:0000313" key="13">
    <source>
        <dbReference type="Proteomes" id="UP001501475"/>
    </source>
</evidence>
<dbReference type="SUPFAM" id="SSF55811">
    <property type="entry name" value="Nudix"/>
    <property type="match status" value="1"/>
</dbReference>
<feature type="domain" description="Nudix hydrolase" evidence="11">
    <location>
        <begin position="197"/>
        <end position="332"/>
    </location>
</feature>
<feature type="region of interest" description="Disordered" evidence="10">
    <location>
        <begin position="1"/>
        <end position="25"/>
    </location>
</feature>
<dbReference type="InterPro" id="IPR020084">
    <property type="entry name" value="NUDIX_hydrolase_CS"/>
</dbReference>
<dbReference type="InterPro" id="IPR015375">
    <property type="entry name" value="NADH_PPase-like_N"/>
</dbReference>
<evidence type="ECO:0000256" key="6">
    <source>
        <dbReference type="ARBA" id="ARBA00022801"/>
    </source>
</evidence>
<dbReference type="Pfam" id="PF09297">
    <property type="entry name" value="Zn_ribbon_NUD"/>
    <property type="match status" value="1"/>
</dbReference>
<gene>
    <name evidence="12" type="primary">nudC</name>
    <name evidence="12" type="ORF">GCM10009810_21230</name>
</gene>
<evidence type="ECO:0000256" key="4">
    <source>
        <dbReference type="ARBA" id="ARBA00012381"/>
    </source>
</evidence>
<dbReference type="EC" id="3.6.1.22" evidence="4"/>
<evidence type="ECO:0000256" key="10">
    <source>
        <dbReference type="SAM" id="MobiDB-lite"/>
    </source>
</evidence>
<evidence type="ECO:0000313" key="12">
    <source>
        <dbReference type="EMBL" id="GAA1761525.1"/>
    </source>
</evidence>
<dbReference type="Gene3D" id="3.90.79.10">
    <property type="entry name" value="Nucleoside Triphosphate Pyrophosphohydrolase"/>
    <property type="match status" value="1"/>
</dbReference>
<keyword evidence="5" id="KW-0479">Metal-binding</keyword>
<dbReference type="EMBL" id="BAAAPN010000047">
    <property type="protein sequence ID" value="GAA1761525.1"/>
    <property type="molecule type" value="Genomic_DNA"/>
</dbReference>
<dbReference type="InterPro" id="IPR000086">
    <property type="entry name" value="NUDIX_hydrolase_dom"/>
</dbReference>
<comment type="cofactor">
    <cofactor evidence="2">
        <name>Zn(2+)</name>
        <dbReference type="ChEBI" id="CHEBI:29105"/>
    </cofactor>
</comment>
<dbReference type="InterPro" id="IPR050241">
    <property type="entry name" value="NAD-cap_RNA_hydrolase_NudC"/>
</dbReference>
<comment type="caution">
    <text evidence="12">The sequence shown here is derived from an EMBL/GenBank/DDBJ whole genome shotgun (WGS) entry which is preliminary data.</text>
</comment>
<accession>A0ABN2KQV3</accession>
<dbReference type="PROSITE" id="PS51462">
    <property type="entry name" value="NUDIX"/>
    <property type="match status" value="1"/>
</dbReference>